<proteinExistence type="predicted"/>
<accession>A0A067C877</accession>
<feature type="region of interest" description="Disordered" evidence="1">
    <location>
        <begin position="121"/>
        <end position="204"/>
    </location>
</feature>
<organism evidence="2 3">
    <name type="scientific">Saprolegnia parasitica (strain CBS 223.65)</name>
    <dbReference type="NCBI Taxonomy" id="695850"/>
    <lineage>
        <taxon>Eukaryota</taxon>
        <taxon>Sar</taxon>
        <taxon>Stramenopiles</taxon>
        <taxon>Oomycota</taxon>
        <taxon>Saprolegniomycetes</taxon>
        <taxon>Saprolegniales</taxon>
        <taxon>Saprolegniaceae</taxon>
        <taxon>Saprolegnia</taxon>
    </lineage>
</organism>
<feature type="compositionally biased region" description="Basic and acidic residues" evidence="1">
    <location>
        <begin position="195"/>
        <end position="204"/>
    </location>
</feature>
<evidence type="ECO:0000313" key="3">
    <source>
        <dbReference type="Proteomes" id="UP000030745"/>
    </source>
</evidence>
<dbReference type="EMBL" id="KK583232">
    <property type="protein sequence ID" value="KDO25375.1"/>
    <property type="molecule type" value="Genomic_DNA"/>
</dbReference>
<dbReference type="RefSeq" id="XP_012203803.1">
    <property type="nucleotide sequence ID" value="XM_012348413.1"/>
</dbReference>
<name>A0A067C877_SAPPC</name>
<dbReference type="AlphaFoldDB" id="A0A067C877"/>
<dbReference type="OrthoDB" id="79295at2759"/>
<gene>
    <name evidence="2" type="ORF">SPRG_09316</name>
</gene>
<keyword evidence="3" id="KW-1185">Reference proteome</keyword>
<dbReference type="KEGG" id="spar:SPRG_09316"/>
<reference evidence="2 3" key="1">
    <citation type="journal article" date="2013" name="PLoS Genet.">
        <title>Distinctive expansion of potential virulence genes in the genome of the oomycete fish pathogen Saprolegnia parasitica.</title>
        <authorList>
            <person name="Jiang R.H."/>
            <person name="de Bruijn I."/>
            <person name="Haas B.J."/>
            <person name="Belmonte R."/>
            <person name="Lobach L."/>
            <person name="Christie J."/>
            <person name="van den Ackerveken G."/>
            <person name="Bottin A."/>
            <person name="Bulone V."/>
            <person name="Diaz-Moreno S.M."/>
            <person name="Dumas B."/>
            <person name="Fan L."/>
            <person name="Gaulin E."/>
            <person name="Govers F."/>
            <person name="Grenville-Briggs L.J."/>
            <person name="Horner N.R."/>
            <person name="Levin J.Z."/>
            <person name="Mammella M."/>
            <person name="Meijer H.J."/>
            <person name="Morris P."/>
            <person name="Nusbaum C."/>
            <person name="Oome S."/>
            <person name="Phillips A.J."/>
            <person name="van Rooyen D."/>
            <person name="Rzeszutek E."/>
            <person name="Saraiva M."/>
            <person name="Secombes C.J."/>
            <person name="Seidl M.F."/>
            <person name="Snel B."/>
            <person name="Stassen J.H."/>
            <person name="Sykes S."/>
            <person name="Tripathy S."/>
            <person name="van den Berg H."/>
            <person name="Vega-Arreguin J.C."/>
            <person name="Wawra S."/>
            <person name="Young S.K."/>
            <person name="Zeng Q."/>
            <person name="Dieguez-Uribeondo J."/>
            <person name="Russ C."/>
            <person name="Tyler B.M."/>
            <person name="van West P."/>
        </authorList>
    </citation>
    <scope>NUCLEOTIDE SEQUENCE [LARGE SCALE GENOMIC DNA]</scope>
    <source>
        <strain evidence="2 3">CBS 223.65</strain>
    </source>
</reference>
<evidence type="ECO:0000313" key="2">
    <source>
        <dbReference type="EMBL" id="KDO25375.1"/>
    </source>
</evidence>
<feature type="compositionally biased region" description="Low complexity" evidence="1">
    <location>
        <begin position="135"/>
        <end position="154"/>
    </location>
</feature>
<sequence>MESYFKLLINSANFAVAPPYFVDNPTIAAQVARVFPGLANSSTMVGITHLLLASLVYHYDYLVSTLPPTHAPLSSILFTGPTIRASLAPLLTPRNDATMLVTGVLPYVEIYRNLKKAPVQRKVTKKATTKKAVTKKAASAMPPTPQATPQATPSPAVPPPAPTSRMSLPKHFDTMMEYWSDKPGLQRESLASTDDVAKSDSSDT</sequence>
<dbReference type="GeneID" id="24131486"/>
<protein>
    <submittedName>
        <fullName evidence="2">Uncharacterized protein</fullName>
    </submittedName>
</protein>
<dbReference type="Proteomes" id="UP000030745">
    <property type="component" value="Unassembled WGS sequence"/>
</dbReference>
<evidence type="ECO:0000256" key="1">
    <source>
        <dbReference type="SAM" id="MobiDB-lite"/>
    </source>
</evidence>
<feature type="compositionally biased region" description="Basic residues" evidence="1">
    <location>
        <begin position="121"/>
        <end position="134"/>
    </location>
</feature>
<dbReference type="VEuPathDB" id="FungiDB:SPRG_09316"/>